<keyword evidence="2" id="KW-1185">Reference proteome</keyword>
<gene>
    <name evidence="1" type="ORF">OWV82_015730</name>
</gene>
<name>A0ACC1XSG6_MELAZ</name>
<proteinExistence type="predicted"/>
<dbReference type="EMBL" id="CM051401">
    <property type="protein sequence ID" value="KAJ4713674.1"/>
    <property type="molecule type" value="Genomic_DNA"/>
</dbReference>
<accession>A0ACC1XSG6</accession>
<dbReference type="Proteomes" id="UP001164539">
    <property type="component" value="Chromosome 8"/>
</dbReference>
<sequence length="142" mass="15789">MTKPDTKASIGLAFAPCQNICHHGGDISRKAVICIKGILHWLTSSSKILAFNVQDEKSSVISAPLAYLPADDEPLYAWCIGEPDDKLHYVMVSNYGLDVWSLEDYVESKWNLRSSESLEMIIEENQSPQKTILHAANELLGL</sequence>
<protein>
    <submittedName>
        <fullName evidence="1">F-box protein</fullName>
    </submittedName>
</protein>
<evidence type="ECO:0000313" key="1">
    <source>
        <dbReference type="EMBL" id="KAJ4713674.1"/>
    </source>
</evidence>
<organism evidence="1 2">
    <name type="scientific">Melia azedarach</name>
    <name type="common">Chinaberry tree</name>
    <dbReference type="NCBI Taxonomy" id="155640"/>
    <lineage>
        <taxon>Eukaryota</taxon>
        <taxon>Viridiplantae</taxon>
        <taxon>Streptophyta</taxon>
        <taxon>Embryophyta</taxon>
        <taxon>Tracheophyta</taxon>
        <taxon>Spermatophyta</taxon>
        <taxon>Magnoliopsida</taxon>
        <taxon>eudicotyledons</taxon>
        <taxon>Gunneridae</taxon>
        <taxon>Pentapetalae</taxon>
        <taxon>rosids</taxon>
        <taxon>malvids</taxon>
        <taxon>Sapindales</taxon>
        <taxon>Meliaceae</taxon>
        <taxon>Melia</taxon>
    </lineage>
</organism>
<evidence type="ECO:0000313" key="2">
    <source>
        <dbReference type="Proteomes" id="UP001164539"/>
    </source>
</evidence>
<reference evidence="1 2" key="1">
    <citation type="journal article" date="2023" name="Science">
        <title>Complex scaffold remodeling in plant triterpene biosynthesis.</title>
        <authorList>
            <person name="De La Pena R."/>
            <person name="Hodgson H."/>
            <person name="Liu J.C."/>
            <person name="Stephenson M.J."/>
            <person name="Martin A.C."/>
            <person name="Owen C."/>
            <person name="Harkess A."/>
            <person name="Leebens-Mack J."/>
            <person name="Jimenez L.E."/>
            <person name="Osbourn A."/>
            <person name="Sattely E.S."/>
        </authorList>
    </citation>
    <scope>NUCLEOTIDE SEQUENCE [LARGE SCALE GENOMIC DNA]</scope>
    <source>
        <strain evidence="2">cv. JPN11</strain>
        <tissue evidence="1">Leaf</tissue>
    </source>
</reference>
<comment type="caution">
    <text evidence="1">The sequence shown here is derived from an EMBL/GenBank/DDBJ whole genome shotgun (WGS) entry which is preliminary data.</text>
</comment>